<accession>A0ABY0IL91</accession>
<dbReference type="EMBL" id="SHKM01000003">
    <property type="protein sequence ID" value="RZT75947.1"/>
    <property type="molecule type" value="Genomic_DNA"/>
</dbReference>
<keyword evidence="3" id="KW-1185">Reference proteome</keyword>
<gene>
    <name evidence="2" type="ORF">EV678_3134</name>
</gene>
<dbReference type="RefSeq" id="WP_014236458.1">
    <property type="nucleotide sequence ID" value="NZ_SHKM01000003.1"/>
</dbReference>
<feature type="domain" description="SiaC family regulatory phosphoprotein" evidence="1">
    <location>
        <begin position="6"/>
        <end position="122"/>
    </location>
</feature>
<protein>
    <submittedName>
        <fullName evidence="2">Uncharacterized protein DUF1987</fullName>
    </submittedName>
</protein>
<dbReference type="NCBIfam" id="NF038265">
    <property type="entry name" value="phos_prot_SiaC"/>
    <property type="match status" value="1"/>
</dbReference>
<dbReference type="Pfam" id="PF09345">
    <property type="entry name" value="SiaC"/>
    <property type="match status" value="1"/>
</dbReference>
<reference evidence="2 3" key="1">
    <citation type="submission" date="2019-02" db="EMBL/GenBank/DDBJ databases">
        <title>Genomic Encyclopedia of Type Strains, Phase IV (KMG-IV): sequencing the most valuable type-strain genomes for metagenomic binning, comparative biology and taxonomic classification.</title>
        <authorList>
            <person name="Goeker M."/>
        </authorList>
    </citation>
    <scope>NUCLEOTIDE SEQUENCE [LARGE SCALE GENOMIC DNA]</scope>
    <source>
        <strain evidence="2 3">DSM 21223</strain>
    </source>
</reference>
<evidence type="ECO:0000259" key="1">
    <source>
        <dbReference type="Pfam" id="PF09345"/>
    </source>
</evidence>
<dbReference type="InterPro" id="IPR018530">
    <property type="entry name" value="SiaC"/>
</dbReference>
<sequence length="125" mass="14245">MDNLDIPQTNASPAIRADWEAGLIAMQGDSYPENSFELFQPLIDWVEAYLAQPERPLRLELELLYLNTSSIRALMDILDLLEEAHRKGRQVSVRWSYDGANERVGELAAEFKEDCTFPFDIAAKV</sequence>
<evidence type="ECO:0000313" key="2">
    <source>
        <dbReference type="EMBL" id="RZT75947.1"/>
    </source>
</evidence>
<comment type="caution">
    <text evidence="2">The sequence shown here is derived from an EMBL/GenBank/DDBJ whole genome shotgun (WGS) entry which is preliminary data.</text>
</comment>
<evidence type="ECO:0000313" key="3">
    <source>
        <dbReference type="Proteomes" id="UP000292136"/>
    </source>
</evidence>
<organism evidence="2 3">
    <name type="scientific">Azospira oryzae</name>
    <dbReference type="NCBI Taxonomy" id="146939"/>
    <lineage>
        <taxon>Bacteria</taxon>
        <taxon>Pseudomonadati</taxon>
        <taxon>Pseudomonadota</taxon>
        <taxon>Betaproteobacteria</taxon>
        <taxon>Rhodocyclales</taxon>
        <taxon>Rhodocyclaceae</taxon>
        <taxon>Azospira</taxon>
    </lineage>
</organism>
<name>A0ABY0IL91_9RHOO</name>
<dbReference type="Proteomes" id="UP000292136">
    <property type="component" value="Unassembled WGS sequence"/>
</dbReference>
<proteinExistence type="predicted"/>